<feature type="region of interest" description="Disordered" evidence="1">
    <location>
        <begin position="235"/>
        <end position="258"/>
    </location>
</feature>
<dbReference type="InterPro" id="IPR014729">
    <property type="entry name" value="Rossmann-like_a/b/a_fold"/>
</dbReference>
<dbReference type="Gene3D" id="3.40.50.620">
    <property type="entry name" value="HUPs"/>
    <property type="match status" value="1"/>
</dbReference>
<dbReference type="PANTHER" id="PTHR10695">
    <property type="entry name" value="DEPHOSPHO-COA KINASE-RELATED"/>
    <property type="match status" value="1"/>
</dbReference>
<dbReference type="AlphaFoldDB" id="A0A9W8DTJ1"/>
<name>A0A9W8DTJ1_9FUNG</name>
<accession>A0A9W8DTJ1</accession>
<sequence length="275" mass="31290">MSQSPANPLHLYLEHCEISKPVNREVREVIKSLVLNNTSSDESESRDIILWLSIPEALKPISEDHRINSKLGDLRSKQWDYLQRRLSEYYIALTKVVSTISPEKKYDTRIDILVLELGKYQSSDFDQYNSDGPLYTVDSVDVDQLLKNKKYKELLESYEDRSKNVVAFLKKIKPHLQLQIVPINDIYGPTASDATLEALIVSGETYEVSKELNVMRRKKGLKDLELMVIDVINHGDEDNSGNSTKSNDSSETDLSSIKISSTDIRKELAKKSLSP</sequence>
<dbReference type="Proteomes" id="UP001150538">
    <property type="component" value="Unassembled WGS sequence"/>
</dbReference>
<reference evidence="2" key="1">
    <citation type="submission" date="2022-07" db="EMBL/GenBank/DDBJ databases">
        <title>Phylogenomic reconstructions and comparative analyses of Kickxellomycotina fungi.</title>
        <authorList>
            <person name="Reynolds N.K."/>
            <person name="Stajich J.E."/>
            <person name="Barry K."/>
            <person name="Grigoriev I.V."/>
            <person name="Crous P."/>
            <person name="Smith M.E."/>
        </authorList>
    </citation>
    <scope>NUCLEOTIDE SEQUENCE</scope>
    <source>
        <strain evidence="2">NBRC 100468</strain>
    </source>
</reference>
<keyword evidence="3" id="KW-1185">Reference proteome</keyword>
<organism evidence="2 3">
    <name type="scientific">Mycoemilia scoparia</name>
    <dbReference type="NCBI Taxonomy" id="417184"/>
    <lineage>
        <taxon>Eukaryota</taxon>
        <taxon>Fungi</taxon>
        <taxon>Fungi incertae sedis</taxon>
        <taxon>Zoopagomycota</taxon>
        <taxon>Kickxellomycotina</taxon>
        <taxon>Kickxellomycetes</taxon>
        <taxon>Kickxellales</taxon>
        <taxon>Kickxellaceae</taxon>
        <taxon>Mycoemilia</taxon>
    </lineage>
</organism>
<evidence type="ECO:0000313" key="3">
    <source>
        <dbReference type="Proteomes" id="UP001150538"/>
    </source>
</evidence>
<dbReference type="OrthoDB" id="330671at2759"/>
<protein>
    <submittedName>
        <fullName evidence="2">Uncharacterized protein</fullName>
    </submittedName>
</protein>
<dbReference type="PANTHER" id="PTHR10695:SF46">
    <property type="entry name" value="BIFUNCTIONAL COENZYME A SYNTHASE-RELATED"/>
    <property type="match status" value="1"/>
</dbReference>
<proteinExistence type="predicted"/>
<gene>
    <name evidence="2" type="ORF">H4219_003315</name>
</gene>
<dbReference type="GO" id="GO:0004140">
    <property type="term" value="F:dephospho-CoA kinase activity"/>
    <property type="evidence" value="ECO:0007669"/>
    <property type="project" value="TreeGrafter"/>
</dbReference>
<dbReference type="EMBL" id="JANBPU010000077">
    <property type="protein sequence ID" value="KAJ1917231.1"/>
    <property type="molecule type" value="Genomic_DNA"/>
</dbReference>
<comment type="caution">
    <text evidence="2">The sequence shown here is derived from an EMBL/GenBank/DDBJ whole genome shotgun (WGS) entry which is preliminary data.</text>
</comment>
<evidence type="ECO:0000313" key="2">
    <source>
        <dbReference type="EMBL" id="KAJ1917231.1"/>
    </source>
</evidence>
<evidence type="ECO:0000256" key="1">
    <source>
        <dbReference type="SAM" id="MobiDB-lite"/>
    </source>
</evidence>
<dbReference type="GO" id="GO:0015937">
    <property type="term" value="P:coenzyme A biosynthetic process"/>
    <property type="evidence" value="ECO:0007669"/>
    <property type="project" value="TreeGrafter"/>
</dbReference>
<feature type="compositionally biased region" description="Polar residues" evidence="1">
    <location>
        <begin position="240"/>
        <end position="258"/>
    </location>
</feature>